<dbReference type="GO" id="GO:0016616">
    <property type="term" value="F:oxidoreductase activity, acting on the CH-OH group of donors, NAD or NADP as acceptor"/>
    <property type="evidence" value="ECO:0007669"/>
    <property type="project" value="TreeGrafter"/>
</dbReference>
<sequence>MATVLITGANRGIGYALSTIFQQRGDEVIAVCRQSSAELDALGVEVIAGVDVAEAESVAALAQKLQGRRLDLLFNNAGILVSQSLDTLCFDDVARQFEVNAMGPLRLTHAVLANLGEGAKIAMVTSRMGSMADNGSGGQYGYRMSKAALNAASVSLAQDLKSRGIAVAILHPGYVQTGMVGFGGEVTPEAAAERLIARVDELNLENTGTFWHANGEVLPW</sequence>
<dbReference type="CDD" id="cd05325">
    <property type="entry name" value="carb_red_sniffer_like_SDR_c"/>
    <property type="match status" value="1"/>
</dbReference>
<dbReference type="Pfam" id="PF00106">
    <property type="entry name" value="adh_short"/>
    <property type="match status" value="1"/>
</dbReference>
<dbReference type="PANTHER" id="PTHR45458:SF1">
    <property type="entry name" value="SHORT CHAIN DEHYDROGENASE"/>
    <property type="match status" value="1"/>
</dbReference>
<reference evidence="3 4" key="1">
    <citation type="submission" date="2022-12" db="EMBL/GenBank/DDBJ databases">
        <title>Dasania phycosphaerae sp. nov., isolated from particulate material of the south coast of Korea.</title>
        <authorList>
            <person name="Jiang Y."/>
        </authorList>
    </citation>
    <scope>NUCLEOTIDE SEQUENCE [LARGE SCALE GENOMIC DNA]</scope>
    <source>
        <strain evidence="3 4">GY-19</strain>
    </source>
</reference>
<feature type="domain" description="Ketoreductase" evidence="2">
    <location>
        <begin position="2"/>
        <end position="178"/>
    </location>
</feature>
<dbReference type="Proteomes" id="UP001069090">
    <property type="component" value="Unassembled WGS sequence"/>
</dbReference>
<dbReference type="InterPro" id="IPR002347">
    <property type="entry name" value="SDR_fam"/>
</dbReference>
<dbReference type="RefSeq" id="WP_258332618.1">
    <property type="nucleotide sequence ID" value="NZ_JAPTGG010000014.1"/>
</dbReference>
<accession>A0A9J6RPE5</accession>
<name>A0A9J6RPE5_9GAMM</name>
<dbReference type="InterPro" id="IPR036291">
    <property type="entry name" value="NAD(P)-bd_dom_sf"/>
</dbReference>
<keyword evidence="4" id="KW-1185">Reference proteome</keyword>
<protein>
    <submittedName>
        <fullName evidence="3">SDR family oxidoreductase</fullName>
    </submittedName>
</protein>
<gene>
    <name evidence="3" type="ORF">O0V09_15370</name>
</gene>
<comment type="similarity">
    <text evidence="1">Belongs to the short-chain dehydrogenases/reductases (SDR) family.</text>
</comment>
<proteinExistence type="inferred from homology"/>
<dbReference type="PRINTS" id="PR00081">
    <property type="entry name" value="GDHRDH"/>
</dbReference>
<dbReference type="SUPFAM" id="SSF51735">
    <property type="entry name" value="NAD(P)-binding Rossmann-fold domains"/>
    <property type="match status" value="1"/>
</dbReference>
<dbReference type="InterPro" id="IPR057326">
    <property type="entry name" value="KR_dom"/>
</dbReference>
<evidence type="ECO:0000259" key="2">
    <source>
        <dbReference type="SMART" id="SM00822"/>
    </source>
</evidence>
<comment type="caution">
    <text evidence="3">The sequence shown here is derived from an EMBL/GenBank/DDBJ whole genome shotgun (WGS) entry which is preliminary data.</text>
</comment>
<dbReference type="AlphaFoldDB" id="A0A9J6RPE5"/>
<evidence type="ECO:0000256" key="1">
    <source>
        <dbReference type="ARBA" id="ARBA00006484"/>
    </source>
</evidence>
<dbReference type="EMBL" id="JAPTGG010000014">
    <property type="protein sequence ID" value="MCZ0866590.1"/>
    <property type="molecule type" value="Genomic_DNA"/>
</dbReference>
<organism evidence="3 4">
    <name type="scientific">Dasania phycosphaerae</name>
    <dbReference type="NCBI Taxonomy" id="2950436"/>
    <lineage>
        <taxon>Bacteria</taxon>
        <taxon>Pseudomonadati</taxon>
        <taxon>Pseudomonadota</taxon>
        <taxon>Gammaproteobacteria</taxon>
        <taxon>Cellvibrionales</taxon>
        <taxon>Spongiibacteraceae</taxon>
        <taxon>Dasania</taxon>
    </lineage>
</organism>
<dbReference type="InterPro" id="IPR052184">
    <property type="entry name" value="SDR_enzymes"/>
</dbReference>
<dbReference type="PANTHER" id="PTHR45458">
    <property type="entry name" value="SHORT-CHAIN DEHYDROGENASE/REDUCTASE SDR"/>
    <property type="match status" value="1"/>
</dbReference>
<evidence type="ECO:0000313" key="3">
    <source>
        <dbReference type="EMBL" id="MCZ0866590.1"/>
    </source>
</evidence>
<dbReference type="SMART" id="SM00822">
    <property type="entry name" value="PKS_KR"/>
    <property type="match status" value="1"/>
</dbReference>
<evidence type="ECO:0000313" key="4">
    <source>
        <dbReference type="Proteomes" id="UP001069090"/>
    </source>
</evidence>
<dbReference type="Gene3D" id="3.40.50.720">
    <property type="entry name" value="NAD(P)-binding Rossmann-like Domain"/>
    <property type="match status" value="1"/>
</dbReference>